<evidence type="ECO:0000313" key="1">
    <source>
        <dbReference type="EMBL" id="KAK2969865.1"/>
    </source>
</evidence>
<comment type="caution">
    <text evidence="1">The sequence shown here is derived from an EMBL/GenBank/DDBJ whole genome shotgun (WGS) entry which is preliminary data.</text>
</comment>
<dbReference type="EMBL" id="JAVXUO010002773">
    <property type="protein sequence ID" value="KAK2969865.1"/>
    <property type="molecule type" value="Genomic_DNA"/>
</dbReference>
<protein>
    <submittedName>
        <fullName evidence="1">Uncharacterized protein</fullName>
    </submittedName>
</protein>
<reference evidence="1" key="1">
    <citation type="submission" date="2022-12" db="EMBL/GenBank/DDBJ databases">
        <title>Draft genome assemblies for two species of Escallonia (Escalloniales).</title>
        <authorList>
            <person name="Chanderbali A."/>
            <person name="Dervinis C."/>
            <person name="Anghel I."/>
            <person name="Soltis D."/>
            <person name="Soltis P."/>
            <person name="Zapata F."/>
        </authorList>
    </citation>
    <scope>NUCLEOTIDE SEQUENCE</scope>
    <source>
        <strain evidence="1">UCBG92.1500</strain>
        <tissue evidence="1">Leaf</tissue>
    </source>
</reference>
<dbReference type="AlphaFoldDB" id="A0AA88R411"/>
<dbReference type="PANTHER" id="PTHR36615:SF7">
    <property type="entry name" value="PROTEIN, PUTATIVE-RELATED"/>
    <property type="match status" value="1"/>
</dbReference>
<dbReference type="PANTHER" id="PTHR36615">
    <property type="entry name" value="PROTEIN, PUTATIVE-RELATED"/>
    <property type="match status" value="1"/>
</dbReference>
<accession>A0AA88R411</accession>
<name>A0AA88R411_9ASTE</name>
<dbReference type="Proteomes" id="UP001187471">
    <property type="component" value="Unassembled WGS sequence"/>
</dbReference>
<evidence type="ECO:0000313" key="2">
    <source>
        <dbReference type="Proteomes" id="UP001187471"/>
    </source>
</evidence>
<keyword evidence="2" id="KW-1185">Reference proteome</keyword>
<gene>
    <name evidence="1" type="ORF">RJ640_030174</name>
</gene>
<proteinExistence type="predicted"/>
<organism evidence="1 2">
    <name type="scientific">Escallonia rubra</name>
    <dbReference type="NCBI Taxonomy" id="112253"/>
    <lineage>
        <taxon>Eukaryota</taxon>
        <taxon>Viridiplantae</taxon>
        <taxon>Streptophyta</taxon>
        <taxon>Embryophyta</taxon>
        <taxon>Tracheophyta</taxon>
        <taxon>Spermatophyta</taxon>
        <taxon>Magnoliopsida</taxon>
        <taxon>eudicotyledons</taxon>
        <taxon>Gunneridae</taxon>
        <taxon>Pentapetalae</taxon>
        <taxon>asterids</taxon>
        <taxon>campanulids</taxon>
        <taxon>Escalloniales</taxon>
        <taxon>Escalloniaceae</taxon>
        <taxon>Escallonia</taxon>
    </lineage>
</organism>
<sequence>MEGARKFEMSINGRMSLSRRVRSSRPIPRRGQVKVAIVVGLAHSFASIFSFSAQMAAGARRTGMRDGDLSKKLRWRPIPLRGQVKVGIVLGLAHTLAAISSFRTSH</sequence>